<evidence type="ECO:0000313" key="1">
    <source>
        <dbReference type="EMBL" id="GAF86480.1"/>
    </source>
</evidence>
<reference evidence="1" key="1">
    <citation type="journal article" date="2014" name="Front. Microbiol.">
        <title>High frequency of phylogenetically diverse reductive dehalogenase-homologous genes in deep subseafloor sedimentary metagenomes.</title>
        <authorList>
            <person name="Kawai M."/>
            <person name="Futagami T."/>
            <person name="Toyoda A."/>
            <person name="Takaki Y."/>
            <person name="Nishi S."/>
            <person name="Hori S."/>
            <person name="Arai W."/>
            <person name="Tsubouchi T."/>
            <person name="Morono Y."/>
            <person name="Uchiyama I."/>
            <person name="Ito T."/>
            <person name="Fujiyama A."/>
            <person name="Inagaki F."/>
            <person name="Takami H."/>
        </authorList>
    </citation>
    <scope>NUCLEOTIDE SEQUENCE</scope>
    <source>
        <strain evidence="1">Expedition CK06-06</strain>
    </source>
</reference>
<dbReference type="AlphaFoldDB" id="X0UDF1"/>
<comment type="caution">
    <text evidence="1">The sequence shown here is derived from an EMBL/GenBank/DDBJ whole genome shotgun (WGS) entry which is preliminary data.</text>
</comment>
<name>X0UDF1_9ZZZZ</name>
<sequence>NWQAMKSLPRNDNYWIYFSPDNLHAALVNSINQEIIFISERSTGAEIYKSRNARKHAQFFYAMKQPPFRAPERVI</sequence>
<dbReference type="EMBL" id="BARS01017639">
    <property type="protein sequence ID" value="GAF86480.1"/>
    <property type="molecule type" value="Genomic_DNA"/>
</dbReference>
<feature type="non-terminal residue" evidence="1">
    <location>
        <position position="1"/>
    </location>
</feature>
<organism evidence="1">
    <name type="scientific">marine sediment metagenome</name>
    <dbReference type="NCBI Taxonomy" id="412755"/>
    <lineage>
        <taxon>unclassified sequences</taxon>
        <taxon>metagenomes</taxon>
        <taxon>ecological metagenomes</taxon>
    </lineage>
</organism>
<proteinExistence type="predicted"/>
<accession>X0UDF1</accession>
<gene>
    <name evidence="1" type="ORF">S01H1_28825</name>
</gene>
<protein>
    <submittedName>
        <fullName evidence="1">Uncharacterized protein</fullName>
    </submittedName>
</protein>